<evidence type="ECO:0000313" key="2">
    <source>
        <dbReference type="Proteomes" id="UP000188637"/>
    </source>
</evidence>
<dbReference type="EMBL" id="LJHD01000131">
    <property type="protein sequence ID" value="ONI43894.1"/>
    <property type="molecule type" value="Genomic_DNA"/>
</dbReference>
<protein>
    <submittedName>
        <fullName evidence="1">Uncharacterized protein</fullName>
    </submittedName>
</protein>
<sequence>MKYSERYAERFINDDFLLHPKIDRYMLVEINNACNHTCIFCANRKMTRKKGFIDENFLKRILQEAYDLGVRCVGFYSTGEPFLNKNLSLYISYAKEIGYEYVYLNTNGKLATVENIQKCVEAGLDSLKYSINAAVSSTYKFIHGKDDFDEVINNLKQVHEYRVVNNKPLKLYTSTILTKYTINDEEKLRDLLQEYVDEMMFYKVRNASGLITEVMEELQIDEPDTKKEFRCKLPFNTIHITWEGYLTACCGDFNNYVAIEDLNKMSLAEAWNSERYVNFRKRLLSKDLANIMCYNCFNNSDKKFEPINSDLATIIEWDTFYNKCVE</sequence>
<reference evidence="1" key="1">
    <citation type="submission" date="2016-08" db="EMBL/GenBank/DDBJ databases">
        <authorList>
            <person name="Ngugi D.K."/>
            <person name="Miyake S."/>
            <person name="Stingl U."/>
        </authorList>
    </citation>
    <scope>NUCLEOTIDE SEQUENCE</scope>
    <source>
        <strain evidence="1">SCG-D08WGA-EpuloA1</strain>
    </source>
</reference>
<gene>
    <name evidence="1" type="ORF">AN640_05985</name>
</gene>
<organism evidence="1 2">
    <name type="scientific">Candidatus Epulonipiscium fishelsonii</name>
    <dbReference type="NCBI Taxonomy" id="77094"/>
    <lineage>
        <taxon>Bacteria</taxon>
        <taxon>Bacillati</taxon>
        <taxon>Bacillota</taxon>
        <taxon>Clostridia</taxon>
        <taxon>Lachnospirales</taxon>
        <taxon>Lachnospiraceae</taxon>
        <taxon>Candidatus Epulonipiscium</taxon>
    </lineage>
</organism>
<accession>A0ACC8XHX6</accession>
<dbReference type="Proteomes" id="UP000188637">
    <property type="component" value="Unassembled WGS sequence"/>
</dbReference>
<proteinExistence type="predicted"/>
<evidence type="ECO:0000313" key="1">
    <source>
        <dbReference type="EMBL" id="ONI43894.1"/>
    </source>
</evidence>
<keyword evidence="2" id="KW-1185">Reference proteome</keyword>
<name>A0ACC8XHX6_9FIRM</name>
<comment type="caution">
    <text evidence="1">The sequence shown here is derived from an EMBL/GenBank/DDBJ whole genome shotgun (WGS) entry which is preliminary data.</text>
</comment>